<dbReference type="Gene3D" id="3.30.530.20">
    <property type="match status" value="1"/>
</dbReference>
<evidence type="ECO:0000313" key="1">
    <source>
        <dbReference type="EMBL" id="ESS73836.1"/>
    </source>
</evidence>
<dbReference type="InterPro" id="IPR023393">
    <property type="entry name" value="START-like_dom_sf"/>
</dbReference>
<dbReference type="Pfam" id="PF10604">
    <property type="entry name" value="Polyketide_cyc2"/>
    <property type="match status" value="1"/>
</dbReference>
<dbReference type="Proteomes" id="UP000017842">
    <property type="component" value="Unassembled WGS sequence"/>
</dbReference>
<dbReference type="STRING" id="1116472.MGMO_9c00320"/>
<protein>
    <recommendedName>
        <fullName evidence="3">Polyketide cyclase/dehydrase</fullName>
    </recommendedName>
</protein>
<dbReference type="AlphaFoldDB" id="V5E2P9"/>
<organism evidence="1 2">
    <name type="scientific">Methyloglobulus morosus KoM1</name>
    <dbReference type="NCBI Taxonomy" id="1116472"/>
    <lineage>
        <taxon>Bacteria</taxon>
        <taxon>Pseudomonadati</taxon>
        <taxon>Pseudomonadota</taxon>
        <taxon>Gammaproteobacteria</taxon>
        <taxon>Methylococcales</taxon>
        <taxon>Methylococcaceae</taxon>
        <taxon>Methyloglobulus</taxon>
    </lineage>
</organism>
<sequence>MYPFDISHPIKGKASVEINKPVDEVFRFVGEHFFDNYPKWALEVSEFNLLTGKQVFVGAKAKQIRQDQDEKVESVFEVSEFEPPQKVTLKAVDASFRNTYRFSAKAGQDVTELEYSFEILELEPFMWPFEHSIRTAIEEGAEHTVENIKNLMDEELDCQRLTDRAI</sequence>
<gene>
    <name evidence="1" type="ORF">MGMO_9c00320</name>
</gene>
<proteinExistence type="predicted"/>
<dbReference type="OrthoDB" id="953281at2"/>
<dbReference type="SUPFAM" id="SSF55961">
    <property type="entry name" value="Bet v1-like"/>
    <property type="match status" value="1"/>
</dbReference>
<dbReference type="eggNOG" id="COG3832">
    <property type="taxonomic scope" value="Bacteria"/>
</dbReference>
<reference evidence="1 2" key="1">
    <citation type="journal article" date="2013" name="Genome Announc.">
        <title>Draft Genome Sequence of the Methanotrophic Gammaproteobacterium Methyloglobulus morosus DSM 22980 Strain KoM1.</title>
        <authorList>
            <person name="Poehlein A."/>
            <person name="Deutzmann J.S."/>
            <person name="Daniel R."/>
            <person name="Simeonova D.D."/>
        </authorList>
    </citation>
    <scope>NUCLEOTIDE SEQUENCE [LARGE SCALE GENOMIC DNA]</scope>
    <source>
        <strain evidence="1 2">KoM1</strain>
    </source>
</reference>
<dbReference type="PATRIC" id="fig|1116472.3.peg.334"/>
<name>V5E2P9_9GAMM</name>
<dbReference type="InterPro" id="IPR019587">
    <property type="entry name" value="Polyketide_cyclase/dehydratase"/>
</dbReference>
<comment type="caution">
    <text evidence="1">The sequence shown here is derived from an EMBL/GenBank/DDBJ whole genome shotgun (WGS) entry which is preliminary data.</text>
</comment>
<dbReference type="RefSeq" id="WP_023493247.1">
    <property type="nucleotide sequence ID" value="NZ_AYLO01000009.1"/>
</dbReference>
<dbReference type="EMBL" id="AYLO01000009">
    <property type="protein sequence ID" value="ESS73836.1"/>
    <property type="molecule type" value="Genomic_DNA"/>
</dbReference>
<accession>V5E2P9</accession>
<keyword evidence="2" id="KW-1185">Reference proteome</keyword>
<evidence type="ECO:0000313" key="2">
    <source>
        <dbReference type="Proteomes" id="UP000017842"/>
    </source>
</evidence>
<evidence type="ECO:0008006" key="3">
    <source>
        <dbReference type="Google" id="ProtNLM"/>
    </source>
</evidence>